<dbReference type="Proteomes" id="UP000576225">
    <property type="component" value="Unassembled WGS sequence"/>
</dbReference>
<comment type="caution">
    <text evidence="1">The sequence shown here is derived from an EMBL/GenBank/DDBJ whole genome shotgun (WGS) entry which is preliminary data.</text>
</comment>
<name>A0A848B5R5_9BACT</name>
<dbReference type="RefSeq" id="WP_106052564.1">
    <property type="nucleotide sequence ID" value="NZ_JABAEW010000044.1"/>
</dbReference>
<proteinExistence type="predicted"/>
<evidence type="ECO:0000313" key="1">
    <source>
        <dbReference type="EMBL" id="NMD88382.1"/>
    </source>
</evidence>
<protein>
    <submittedName>
        <fullName evidence="1">Uncharacterized protein</fullName>
    </submittedName>
</protein>
<organism evidence="1 2">
    <name type="scientific">Victivallis vadensis</name>
    <dbReference type="NCBI Taxonomy" id="172901"/>
    <lineage>
        <taxon>Bacteria</taxon>
        <taxon>Pseudomonadati</taxon>
        <taxon>Lentisphaerota</taxon>
        <taxon>Lentisphaeria</taxon>
        <taxon>Victivallales</taxon>
        <taxon>Victivallaceae</taxon>
        <taxon>Victivallis</taxon>
    </lineage>
</organism>
<reference evidence="1 2" key="1">
    <citation type="submission" date="2020-04" db="EMBL/GenBank/DDBJ databases">
        <authorList>
            <person name="Hitch T.C.A."/>
            <person name="Wylensek D."/>
            <person name="Clavel T."/>
        </authorList>
    </citation>
    <scope>NUCLEOTIDE SEQUENCE [LARGE SCALE GENOMIC DNA]</scope>
    <source>
        <strain evidence="1 2">COR2-253-APC-1A</strain>
    </source>
</reference>
<gene>
    <name evidence="1" type="ORF">HF882_17485</name>
</gene>
<dbReference type="EMBL" id="JABAEW010000044">
    <property type="protein sequence ID" value="NMD88382.1"/>
    <property type="molecule type" value="Genomic_DNA"/>
</dbReference>
<dbReference type="AlphaFoldDB" id="A0A848B5R5"/>
<accession>A0A848B5R5</accession>
<evidence type="ECO:0000313" key="2">
    <source>
        <dbReference type="Proteomes" id="UP000576225"/>
    </source>
</evidence>
<sequence>MLSTARKKVKALSSPIAEEEVIKALNDVNGLWEFMFPGTKSELLRMVLGKILVFPEQIS</sequence>